<dbReference type="Proteomes" id="UP000030765">
    <property type="component" value="Unassembled WGS sequence"/>
</dbReference>
<evidence type="ECO:0000313" key="1">
    <source>
        <dbReference type="EMBL" id="KFB53453.1"/>
    </source>
</evidence>
<keyword evidence="3" id="KW-1185">Reference proteome</keyword>
<keyword evidence="1" id="KW-0808">Transferase</keyword>
<protein>
    <submittedName>
        <fullName evidence="1 2">tRNA-i(6)A37 methylthiotransferase</fullName>
    </submittedName>
</protein>
<dbReference type="EMBL" id="KE525420">
    <property type="protein sequence ID" value="KFB53453.1"/>
    <property type="molecule type" value="Genomic_DNA"/>
</dbReference>
<organism evidence="1">
    <name type="scientific">Anopheles sinensis</name>
    <name type="common">Mosquito</name>
    <dbReference type="NCBI Taxonomy" id="74873"/>
    <lineage>
        <taxon>Eukaryota</taxon>
        <taxon>Metazoa</taxon>
        <taxon>Ecdysozoa</taxon>
        <taxon>Arthropoda</taxon>
        <taxon>Hexapoda</taxon>
        <taxon>Insecta</taxon>
        <taxon>Pterygota</taxon>
        <taxon>Neoptera</taxon>
        <taxon>Endopterygota</taxon>
        <taxon>Diptera</taxon>
        <taxon>Nematocera</taxon>
        <taxon>Culicoidea</taxon>
        <taxon>Culicidae</taxon>
        <taxon>Anophelinae</taxon>
        <taxon>Anopheles</taxon>
    </lineage>
</organism>
<reference evidence="2" key="2">
    <citation type="submission" date="2020-05" db="UniProtKB">
        <authorList>
            <consortium name="EnsemblMetazoa"/>
        </authorList>
    </citation>
    <scope>IDENTIFICATION</scope>
</reference>
<dbReference type="EMBL" id="ATLV01026883">
    <property type="status" value="NOT_ANNOTATED_CDS"/>
    <property type="molecule type" value="Genomic_DNA"/>
</dbReference>
<name>A0A084WTA9_ANOSI</name>
<accession>A0A084WTA9</accession>
<dbReference type="VEuPathDB" id="VectorBase:ASIC021958"/>
<sequence>MSYGSQCRQSNRLREDASDIADQTTDRMFIYTIDAGLPTANRTGCNLRHLRFDRNRSLAVNQPTDRAGNYLDEISCSVGAIPKKVNSSQLMGFTTIRAVTTVSNRVFGHGTNIKPSIDFSLSSLGDASMPRPARFVSKHTCGRDRKWTLFRNVYHTPGRVPGCAVLWANLLQVTRVTSKCLHHDPLRAAARHFQCMRMENGEVQKAALARDS</sequence>
<dbReference type="EnsemblMetazoa" id="ASIC021958-RA">
    <property type="protein sequence ID" value="ASIC021958-PA"/>
    <property type="gene ID" value="ASIC021958"/>
</dbReference>
<gene>
    <name evidence="1" type="ORF">ZHAS_00021958</name>
</gene>
<evidence type="ECO:0000313" key="2">
    <source>
        <dbReference type="EnsemblMetazoa" id="ASIC021958-PA"/>
    </source>
</evidence>
<evidence type="ECO:0000313" key="3">
    <source>
        <dbReference type="Proteomes" id="UP000030765"/>
    </source>
</evidence>
<dbReference type="GO" id="GO:0016740">
    <property type="term" value="F:transferase activity"/>
    <property type="evidence" value="ECO:0007669"/>
    <property type="project" value="UniProtKB-KW"/>
</dbReference>
<proteinExistence type="predicted"/>
<dbReference type="AlphaFoldDB" id="A0A084WTA9"/>
<reference evidence="1 3" key="1">
    <citation type="journal article" date="2014" name="BMC Genomics">
        <title>Genome sequence of Anopheles sinensis provides insight into genetics basis of mosquito competence for malaria parasites.</title>
        <authorList>
            <person name="Zhou D."/>
            <person name="Zhang D."/>
            <person name="Ding G."/>
            <person name="Shi L."/>
            <person name="Hou Q."/>
            <person name="Ye Y."/>
            <person name="Xu Y."/>
            <person name="Zhou H."/>
            <person name="Xiong C."/>
            <person name="Li S."/>
            <person name="Yu J."/>
            <person name="Hong S."/>
            <person name="Yu X."/>
            <person name="Zou P."/>
            <person name="Chen C."/>
            <person name="Chang X."/>
            <person name="Wang W."/>
            <person name="Lv Y."/>
            <person name="Sun Y."/>
            <person name="Ma L."/>
            <person name="Shen B."/>
            <person name="Zhu C."/>
        </authorList>
    </citation>
    <scope>NUCLEOTIDE SEQUENCE [LARGE SCALE GENOMIC DNA]</scope>
</reference>